<proteinExistence type="predicted"/>
<dbReference type="EMBL" id="JWIN03000009">
    <property type="protein sequence ID" value="KAB1274493.1"/>
    <property type="molecule type" value="Genomic_DNA"/>
</dbReference>
<sequence>MTCLRAQSRQEADLGFKLGQLDSRARALGHPLHCFPTTWAAETHALDPRHPAPPPEASIPLGCACHPMTLLKGPCWSHRVVCVSSHGCVAAASPCHKSSLMTASVNGPLHAPRTFQGVMISMLPPHPQVMISETTSHSRQPRETEPSMP</sequence>
<evidence type="ECO:0000313" key="2">
    <source>
        <dbReference type="Proteomes" id="UP000299084"/>
    </source>
</evidence>
<organism evidence="1 2">
    <name type="scientific">Camelus dromedarius</name>
    <name type="common">Dromedary</name>
    <name type="synonym">Arabian camel</name>
    <dbReference type="NCBI Taxonomy" id="9838"/>
    <lineage>
        <taxon>Eukaryota</taxon>
        <taxon>Metazoa</taxon>
        <taxon>Chordata</taxon>
        <taxon>Craniata</taxon>
        <taxon>Vertebrata</taxon>
        <taxon>Euteleostomi</taxon>
        <taxon>Mammalia</taxon>
        <taxon>Eutheria</taxon>
        <taxon>Laurasiatheria</taxon>
        <taxon>Artiodactyla</taxon>
        <taxon>Tylopoda</taxon>
        <taxon>Camelidae</taxon>
        <taxon>Camelus</taxon>
    </lineage>
</organism>
<dbReference type="AlphaFoldDB" id="A0A5N4DTH3"/>
<keyword evidence="2" id="KW-1185">Reference proteome</keyword>
<reference evidence="1 2" key="1">
    <citation type="journal article" date="2019" name="Mol. Ecol. Resour.">
        <title>Improving Illumina assemblies with Hi-C and long reads: an example with the North African dromedary.</title>
        <authorList>
            <person name="Elbers J.P."/>
            <person name="Rogers M.F."/>
            <person name="Perelman P.L."/>
            <person name="Proskuryakova A.A."/>
            <person name="Serdyukova N.A."/>
            <person name="Johnson W.E."/>
            <person name="Horin P."/>
            <person name="Corander J."/>
            <person name="Murphy D."/>
            <person name="Burger P.A."/>
        </authorList>
    </citation>
    <scope>NUCLEOTIDE SEQUENCE [LARGE SCALE GENOMIC DNA]</scope>
    <source>
        <strain evidence="1">Drom800</strain>
        <tissue evidence="1">Blood</tissue>
    </source>
</reference>
<name>A0A5N4DTH3_CAMDR</name>
<protein>
    <submittedName>
        <fullName evidence="1">Uncharacterized protein</fullName>
    </submittedName>
</protein>
<evidence type="ECO:0000313" key="1">
    <source>
        <dbReference type="EMBL" id="KAB1274493.1"/>
    </source>
</evidence>
<gene>
    <name evidence="1" type="ORF">Cadr_000011070</name>
</gene>
<accession>A0A5N4DTH3</accession>
<comment type="caution">
    <text evidence="1">The sequence shown here is derived from an EMBL/GenBank/DDBJ whole genome shotgun (WGS) entry which is preliminary data.</text>
</comment>
<dbReference type="Proteomes" id="UP000299084">
    <property type="component" value="Unassembled WGS sequence"/>
</dbReference>